<dbReference type="InterPro" id="IPR033909">
    <property type="entry name" value="RNR_small"/>
</dbReference>
<dbReference type="GO" id="GO:0009263">
    <property type="term" value="P:deoxyribonucleotide biosynthetic process"/>
    <property type="evidence" value="ECO:0007669"/>
    <property type="project" value="UniProtKB-KW"/>
</dbReference>
<comment type="catalytic activity">
    <reaction evidence="2">
        <text>a 2'-deoxyribonucleoside 5'-diphosphate + [thioredoxin]-disulfide + H2O = a ribonucleoside 5'-diphosphate + [thioredoxin]-dithiol</text>
        <dbReference type="Rhea" id="RHEA:23252"/>
        <dbReference type="Rhea" id="RHEA-COMP:10698"/>
        <dbReference type="Rhea" id="RHEA-COMP:10700"/>
        <dbReference type="ChEBI" id="CHEBI:15377"/>
        <dbReference type="ChEBI" id="CHEBI:29950"/>
        <dbReference type="ChEBI" id="CHEBI:50058"/>
        <dbReference type="ChEBI" id="CHEBI:57930"/>
        <dbReference type="ChEBI" id="CHEBI:73316"/>
        <dbReference type="EC" id="1.17.4.1"/>
    </reaction>
</comment>
<evidence type="ECO:0000256" key="5">
    <source>
        <dbReference type="SAM" id="MobiDB-lite"/>
    </source>
</evidence>
<comment type="similarity">
    <text evidence="1 2">Belongs to the ribonucleoside diphosphate reductase small chain family.</text>
</comment>
<dbReference type="SUPFAM" id="SSF47240">
    <property type="entry name" value="Ferritin-like"/>
    <property type="match status" value="1"/>
</dbReference>
<dbReference type="CDD" id="cd01049">
    <property type="entry name" value="RNRR2"/>
    <property type="match status" value="1"/>
</dbReference>
<dbReference type="RefSeq" id="WP_119894373.1">
    <property type="nucleotide sequence ID" value="NZ_CP032419.1"/>
</dbReference>
<dbReference type="InterPro" id="IPR009078">
    <property type="entry name" value="Ferritin-like_SF"/>
</dbReference>
<feature type="binding site" evidence="4">
    <location>
        <position position="189"/>
    </location>
    <ligand>
        <name>Fe cation</name>
        <dbReference type="ChEBI" id="CHEBI:24875"/>
        <label>2</label>
    </ligand>
</feature>
<dbReference type="AlphaFoldDB" id="A0A385Z7V9"/>
<evidence type="ECO:0000313" key="7">
    <source>
        <dbReference type="Proteomes" id="UP000265560"/>
    </source>
</evidence>
<comment type="cofactor">
    <cofactor evidence="2 4">
        <name>Fe cation</name>
        <dbReference type="ChEBI" id="CHEBI:24875"/>
    </cofactor>
    <text evidence="2 4">Binds 2 iron ions per subunit.</text>
</comment>
<feature type="binding site" evidence="4">
    <location>
        <position position="189"/>
    </location>
    <ligand>
        <name>Fe cation</name>
        <dbReference type="ChEBI" id="CHEBI:24875"/>
        <label>1</label>
    </ligand>
</feature>
<gene>
    <name evidence="6" type="ORF">D3880_15755</name>
</gene>
<evidence type="ECO:0000256" key="4">
    <source>
        <dbReference type="PIRSR" id="PIRSR000355-2"/>
    </source>
</evidence>
<dbReference type="EMBL" id="CP032419">
    <property type="protein sequence ID" value="AYC33718.1"/>
    <property type="molecule type" value="Genomic_DNA"/>
</dbReference>
<feature type="binding site" evidence="4">
    <location>
        <position position="296"/>
    </location>
    <ligand>
        <name>Fe cation</name>
        <dbReference type="ChEBI" id="CHEBI:24875"/>
        <label>2</label>
    </ligand>
</feature>
<sequence length="417" mass="47222">MLSWDEFDKDDGAEGATQNAKPAAAVIDLSLEKLDSEGGVAAQEARAVSADDSAAVARAKAALDQLDIAEGLAELEGSSARVAVDEKRMINCRADLNQLVPFKYDWAWQKYLDGCANHWMPQEVNMNADIALWKSKDGLTEDERRIVMRNLGFFSTADSLVANNLALAVYRLITNPECRQYILRQTFEEAIHTHAYQYCIESLGMDEGAIFNMYHEIPSVAKKASWGLKYTRSISDPTFTTGTVETDKELLRNLIAYYCVLEGIFFYCGFTQILSMGRRNKMTGVAEQFQYILRDESMHLNFGIDVINQIKIENPHLWDAAMKDEATQMILQGTQLEIEYARDTMPRGVLGMNAAMMEDYLKFIANRRLSQIGLKEEYPGTTNPFPWMSEIMDLKKEKNFFETRVIEYQTGGALSWD</sequence>
<dbReference type="OrthoDB" id="9766544at2"/>
<feature type="compositionally biased region" description="Acidic residues" evidence="5">
    <location>
        <begin position="1"/>
        <end position="13"/>
    </location>
</feature>
<dbReference type="PIRSF" id="PIRSF000355">
    <property type="entry name" value="NrdB"/>
    <property type="match status" value="1"/>
</dbReference>
<dbReference type="PANTHER" id="PTHR23409">
    <property type="entry name" value="RIBONUCLEOSIDE-DIPHOSPHATE REDUCTASE SMALL CHAIN"/>
    <property type="match status" value="1"/>
</dbReference>
<feature type="binding site" evidence="4">
    <location>
        <position position="299"/>
    </location>
    <ligand>
        <name>Fe cation</name>
        <dbReference type="ChEBI" id="CHEBI:24875"/>
        <label>2</label>
    </ligand>
</feature>
<reference evidence="7" key="1">
    <citation type="submission" date="2018-09" db="EMBL/GenBank/DDBJ databases">
        <authorList>
            <person name="Zhu H."/>
        </authorList>
    </citation>
    <scope>NUCLEOTIDE SEQUENCE [LARGE SCALE GENOMIC DNA]</scope>
    <source>
        <strain evidence="7">K2W31S-8</strain>
    </source>
</reference>
<evidence type="ECO:0000256" key="3">
    <source>
        <dbReference type="PIRSR" id="PIRSR000355-1"/>
    </source>
</evidence>
<evidence type="ECO:0000313" key="6">
    <source>
        <dbReference type="EMBL" id="AYC33718.1"/>
    </source>
</evidence>
<feature type="binding site" evidence="4">
    <location>
        <position position="262"/>
    </location>
    <ligand>
        <name>Fe cation</name>
        <dbReference type="ChEBI" id="CHEBI:24875"/>
        <label>2</label>
    </ligand>
</feature>
<keyword evidence="2 4" id="KW-0408">Iron</keyword>
<dbReference type="GO" id="GO:0046872">
    <property type="term" value="F:metal ion binding"/>
    <property type="evidence" value="ECO:0007669"/>
    <property type="project" value="UniProtKB-KW"/>
</dbReference>
<dbReference type="PANTHER" id="PTHR23409:SF18">
    <property type="entry name" value="RIBONUCLEOSIDE-DIPHOSPHATE REDUCTASE SUBUNIT M2"/>
    <property type="match status" value="1"/>
</dbReference>
<dbReference type="Gene3D" id="1.10.620.20">
    <property type="entry name" value="Ribonucleotide Reductase, subunit A"/>
    <property type="match status" value="1"/>
</dbReference>
<dbReference type="NCBIfam" id="NF007186">
    <property type="entry name" value="PRK09614.1-5"/>
    <property type="match status" value="1"/>
</dbReference>
<accession>A0A385Z7V9</accession>
<feature type="active site" evidence="3">
    <location>
        <position position="196"/>
    </location>
</feature>
<dbReference type="Pfam" id="PF00268">
    <property type="entry name" value="Ribonuc_red_sm"/>
    <property type="match status" value="1"/>
</dbReference>
<protein>
    <recommendedName>
        <fullName evidence="2">Ribonucleoside-diphosphate reductase subunit beta</fullName>
        <ecNumber evidence="2">1.17.4.1</ecNumber>
    </recommendedName>
</protein>
<dbReference type="EC" id="1.17.4.1" evidence="2"/>
<organism evidence="6 7">
    <name type="scientific">Pseudomonas cavernae</name>
    <dbReference type="NCBI Taxonomy" id="2320867"/>
    <lineage>
        <taxon>Bacteria</taxon>
        <taxon>Pseudomonadati</taxon>
        <taxon>Pseudomonadota</taxon>
        <taxon>Gammaproteobacteria</taxon>
        <taxon>Pseudomonadales</taxon>
        <taxon>Pseudomonadaceae</taxon>
        <taxon>Pseudomonas</taxon>
    </lineage>
</organism>
<dbReference type="GO" id="GO:0004748">
    <property type="term" value="F:ribonucleoside-diphosphate reductase activity, thioredoxin disulfide as acceptor"/>
    <property type="evidence" value="ECO:0007669"/>
    <property type="project" value="UniProtKB-EC"/>
</dbReference>
<dbReference type="KEGG" id="pcav:D3880_15755"/>
<dbReference type="NCBIfam" id="NF005550">
    <property type="entry name" value="PRK07209.1"/>
    <property type="match status" value="1"/>
</dbReference>
<dbReference type="UniPathway" id="UPA00326"/>
<keyword evidence="2" id="KW-0215">Deoxyribonucleotide synthesis</keyword>
<evidence type="ECO:0000256" key="2">
    <source>
        <dbReference type="PIRNR" id="PIRNR000355"/>
    </source>
</evidence>
<proteinExistence type="inferred from homology"/>
<feature type="binding site" evidence="4">
    <location>
        <position position="158"/>
    </location>
    <ligand>
        <name>Fe cation</name>
        <dbReference type="ChEBI" id="CHEBI:24875"/>
        <label>2</label>
    </ligand>
</feature>
<name>A0A385Z7V9_9PSED</name>
<evidence type="ECO:0000256" key="1">
    <source>
        <dbReference type="ARBA" id="ARBA00009303"/>
    </source>
</evidence>
<feature type="region of interest" description="Disordered" evidence="5">
    <location>
        <begin position="1"/>
        <end position="20"/>
    </location>
</feature>
<dbReference type="InterPro" id="IPR012348">
    <property type="entry name" value="RNR-like"/>
</dbReference>
<feature type="binding site" evidence="4">
    <location>
        <position position="192"/>
    </location>
    <ligand>
        <name>Fe cation</name>
        <dbReference type="ChEBI" id="CHEBI:24875"/>
        <label>2</label>
    </ligand>
</feature>
<comment type="function">
    <text evidence="2">Provides the precursors necessary for DNA synthesis. Catalyzes the biosynthesis of deoxyribonucleotides from the corresponding ribonucleotides.</text>
</comment>
<keyword evidence="7" id="KW-1185">Reference proteome</keyword>
<keyword evidence="2 6" id="KW-0560">Oxidoreductase</keyword>
<dbReference type="FunFam" id="1.10.620.20:FF:000003">
    <property type="entry name" value="Ribonucleoside-diphosphate reductase subunit beta"/>
    <property type="match status" value="1"/>
</dbReference>
<dbReference type="InterPro" id="IPR000358">
    <property type="entry name" value="RNR_small_fam"/>
</dbReference>
<dbReference type="Proteomes" id="UP000265560">
    <property type="component" value="Chromosome"/>
</dbReference>
<keyword evidence="2 4" id="KW-0479">Metal-binding</keyword>